<dbReference type="InterPro" id="IPR003673">
    <property type="entry name" value="CoA-Trfase_fam_III"/>
</dbReference>
<evidence type="ECO:0000313" key="3">
    <source>
        <dbReference type="Proteomes" id="UP000053617"/>
    </source>
</evidence>
<dbReference type="InterPro" id="IPR052985">
    <property type="entry name" value="CoA-trans_III_biosynth/detox"/>
</dbReference>
<dbReference type="Pfam" id="PF02515">
    <property type="entry name" value="CoA_transf_3"/>
    <property type="match status" value="1"/>
</dbReference>
<sequence length="573" mass="63975">MNGLVDYSVPEEAEKVLTNGIFNNPLVQKFLPPETKECSNIAFEGSPDPSIPINWRFAESVSALKGYEAAVLSVLLRRKYGINPPQIRINTDHAQLFIMSSLLWTIDPEGDNLNAGSILHPESRKKLEAFFPDCDKHRSNSSLHRMAATNIYRCKDGRYFHLHGSMNPDPVLKSIGLPLDAPAKTHEEAISPFIDAISNTDSKDLQHLETDVYQQAGTICWSTDEYRKSEHGKANEHIGLFEIHSHPNDGQKPCWWADVPSTSASRPLAGLKVVDLTRIIAGPAVSRGLAELGSSVMRITAPHLPDLSALHVDLNFGKWNASLDLRQDDDRQKLRELILDADVFLQGYRPGVLDKYGFGEKDIIELCSSRERGIIYARENCYGWQGPWKDRSGWQQISDANCGVSLEFGRAMGLDEPVTPVFPNSDYCSGIAGAVGILTALLQRAERGGSYTVDIALNYYSRWLVDSVGTYPDSVWEAVWKRNGSQVFHHSDHMPRTLPAYLRMLMGNSGAKLFRPDFFHTHFVSTIEKPIKIVAPVLRFVDNVVKPGYDVSTRGNGVDQSRWPIDLSVDTVF</sequence>
<evidence type="ECO:0008006" key="4">
    <source>
        <dbReference type="Google" id="ProtNLM"/>
    </source>
</evidence>
<dbReference type="AlphaFoldDB" id="A0A0D2H8C9"/>
<dbReference type="OrthoDB" id="2308815at2759"/>
<evidence type="ECO:0000313" key="2">
    <source>
        <dbReference type="EMBL" id="KIX06703.1"/>
    </source>
</evidence>
<comment type="similarity">
    <text evidence="1">Belongs to the CoA-transferase III family.</text>
</comment>
<dbReference type="RefSeq" id="XP_013273839.1">
    <property type="nucleotide sequence ID" value="XM_013418385.1"/>
</dbReference>
<proteinExistence type="inferred from homology"/>
<gene>
    <name evidence="2" type="ORF">Z518_04679</name>
</gene>
<dbReference type="STRING" id="1442369.A0A0D2H8C9"/>
<dbReference type="VEuPathDB" id="FungiDB:Z518_04679"/>
<dbReference type="GO" id="GO:0003824">
    <property type="term" value="F:catalytic activity"/>
    <property type="evidence" value="ECO:0007669"/>
    <property type="project" value="InterPro"/>
</dbReference>
<dbReference type="PANTHER" id="PTHR48229:SF2">
    <property type="entry name" value="CAIB_BAIF FAMILY PROTEIN"/>
    <property type="match status" value="1"/>
</dbReference>
<dbReference type="Gene3D" id="3.40.50.10540">
    <property type="entry name" value="Crotonobetainyl-coa:carnitine coa-transferase, domain 1"/>
    <property type="match status" value="1"/>
</dbReference>
<name>A0A0D2H8C9_9EURO</name>
<evidence type="ECO:0000256" key="1">
    <source>
        <dbReference type="ARBA" id="ARBA00008383"/>
    </source>
</evidence>
<organism evidence="2 3">
    <name type="scientific">Rhinocladiella mackenziei CBS 650.93</name>
    <dbReference type="NCBI Taxonomy" id="1442369"/>
    <lineage>
        <taxon>Eukaryota</taxon>
        <taxon>Fungi</taxon>
        <taxon>Dikarya</taxon>
        <taxon>Ascomycota</taxon>
        <taxon>Pezizomycotina</taxon>
        <taxon>Eurotiomycetes</taxon>
        <taxon>Chaetothyriomycetidae</taxon>
        <taxon>Chaetothyriales</taxon>
        <taxon>Herpotrichiellaceae</taxon>
        <taxon>Rhinocladiella</taxon>
    </lineage>
</organism>
<dbReference type="PANTHER" id="PTHR48229">
    <property type="entry name" value="CAIB/BAIF FAMILY ENZYME (AFU_ORTHOLOGUE AFUA_1G05360)-RELATED"/>
    <property type="match status" value="1"/>
</dbReference>
<reference evidence="2 3" key="1">
    <citation type="submission" date="2015-01" db="EMBL/GenBank/DDBJ databases">
        <title>The Genome Sequence of Rhinocladiella mackenzie CBS 650.93.</title>
        <authorList>
            <consortium name="The Broad Institute Genomics Platform"/>
            <person name="Cuomo C."/>
            <person name="de Hoog S."/>
            <person name="Gorbushina A."/>
            <person name="Stielow B."/>
            <person name="Teixiera M."/>
            <person name="Abouelleil A."/>
            <person name="Chapman S.B."/>
            <person name="Priest M."/>
            <person name="Young S.K."/>
            <person name="Wortman J."/>
            <person name="Nusbaum C."/>
            <person name="Birren B."/>
        </authorList>
    </citation>
    <scope>NUCLEOTIDE SEQUENCE [LARGE SCALE GENOMIC DNA]</scope>
    <source>
        <strain evidence="2 3">CBS 650.93</strain>
    </source>
</reference>
<accession>A0A0D2H8C9</accession>
<dbReference type="GeneID" id="25292750"/>
<protein>
    <recommendedName>
        <fullName evidence="4">CoA-transferase family III</fullName>
    </recommendedName>
</protein>
<dbReference type="SUPFAM" id="SSF89796">
    <property type="entry name" value="CoA-transferase family III (CaiB/BaiF)"/>
    <property type="match status" value="2"/>
</dbReference>
<dbReference type="InterPro" id="IPR023606">
    <property type="entry name" value="CoA-Trfase_III_dom_1_sf"/>
</dbReference>
<dbReference type="EMBL" id="KN847477">
    <property type="protein sequence ID" value="KIX06703.1"/>
    <property type="molecule type" value="Genomic_DNA"/>
</dbReference>
<dbReference type="Proteomes" id="UP000053617">
    <property type="component" value="Unassembled WGS sequence"/>
</dbReference>
<dbReference type="HOGENOM" id="CLU_021588_1_0_1"/>
<keyword evidence="3" id="KW-1185">Reference proteome</keyword>